<dbReference type="STRING" id="29367.CLPUN_24980"/>
<dbReference type="InterPro" id="IPR001466">
    <property type="entry name" value="Beta-lactam-related"/>
</dbReference>
<gene>
    <name evidence="10" type="primary">yojI</name>
    <name evidence="10" type="ORF">CLPUN_24980</name>
</gene>
<dbReference type="Proteomes" id="UP000190890">
    <property type="component" value="Unassembled WGS sequence"/>
</dbReference>
<feature type="transmembrane region" description="Helical" evidence="7">
    <location>
        <begin position="721"/>
        <end position="746"/>
    </location>
</feature>
<organism evidence="10 11">
    <name type="scientific">Clostridium puniceum</name>
    <dbReference type="NCBI Taxonomy" id="29367"/>
    <lineage>
        <taxon>Bacteria</taxon>
        <taxon>Bacillati</taxon>
        <taxon>Bacillota</taxon>
        <taxon>Clostridia</taxon>
        <taxon>Eubacteriales</taxon>
        <taxon>Clostridiaceae</taxon>
        <taxon>Clostridium</taxon>
    </lineage>
</organism>
<feature type="transmembrane region" description="Helical" evidence="7">
    <location>
        <begin position="614"/>
        <end position="635"/>
    </location>
</feature>
<evidence type="ECO:0000256" key="4">
    <source>
        <dbReference type="ARBA" id="ARBA00022840"/>
    </source>
</evidence>
<comment type="caution">
    <text evidence="10">The sequence shown here is derived from an EMBL/GenBank/DDBJ whole genome shotgun (WGS) entry which is preliminary data.</text>
</comment>
<keyword evidence="6 7" id="KW-0472">Membrane</keyword>
<evidence type="ECO:0000256" key="3">
    <source>
        <dbReference type="ARBA" id="ARBA00022741"/>
    </source>
</evidence>
<dbReference type="Pfam" id="PF00005">
    <property type="entry name" value="ABC_tran"/>
    <property type="match status" value="1"/>
</dbReference>
<dbReference type="Gene3D" id="3.40.710.10">
    <property type="entry name" value="DD-peptidase/beta-lactamase superfamily"/>
    <property type="match status" value="1"/>
</dbReference>
<keyword evidence="3" id="KW-0547">Nucleotide-binding</keyword>
<dbReference type="InterPro" id="IPR012338">
    <property type="entry name" value="Beta-lactam/transpept-like"/>
</dbReference>
<sequence length="1029" mass="117393">MKNFNKFIVIIIIFISIVSLPLKTYALNNSTSEMNTLTNDETLKIEKFIKENMEKGSIPGLSVTIVKGDKTIYEKGFGYSDISSQKAVDYKSLFEIGSNSKAFTALGILKLQKDGLINLNDEITKYIPWLNVKYKGNHAKINLEQLLHHTSGIPFKTIDKLPVSDNDNALEETIKTLINIELSNVPGEKFQYATINYDILGLIIEKVTGISYEKYIEENVLKPMGLNNTYLYKNDIASEHIAKGYKIGFLRPQIYDAPVYRGNKPAGYIISNAEDMGKWLKVQMGTLNDSEFDKNIIEESQKANRRVAPLGDGSSYAAGWFVYQKEGGEISHGGNNPNYSSFIIFRPEDKVGVAILANTNSDYVSVIGQGINEILQSRDYSKDIKDLNKSADKISIFIIFISGLIIILTLLFILKALKEIAKRERKFYKKGIKFKVKFIFSLIFMGILSYSIYLIPYILYRGLSWEFVFVWLPKTIKIAIYLVYVSMGLIYIYCLITTLYKKKDDQSILILSILSIISGFGNALIIFTINMAVGSSNDMKIKILVYFVLGIILYVYGQKIMRRKLIETTNKIVYSKRMEIVNCLLRYPYDKFEKIEKGKIQSILYSDTETISRFANILVNGLTSTITLICCFIYLGFISIYALLLSATIMLLIASIYFLVGRYANKIGEESRDLQNIFFKFINDLIGGFKELTLNSKRKNEFEADMEKSCNKYRVKRGQSALAFANMFVIGELLFTLAIGSIALIFPLILKDLESTSIASYVFILLYMTGPVHGILDTIPNFIEIKISLKKINDLLSQISISKDDLYHESQYAENFNISLKLNEIEYIYDKDDEKSFKVGPISYEFNGGEIIFITGGNGSGKSTLAKLITGLYVPYKGFITLNDKRIKEKELNENYSTVFSDFYLFDNLYGIDYKYKENEMQKYLEILQLSNKVKIIDGKFSTTQLSTGQKKRLALLITYLEDRPICLFDEWAADQDPEFRLFFYNTLLPELKKNGKCVIAITHDDHYFNMADKVIKMEIGKIKTVEIE</sequence>
<dbReference type="GO" id="GO:0005886">
    <property type="term" value="C:plasma membrane"/>
    <property type="evidence" value="ECO:0007669"/>
    <property type="project" value="UniProtKB-SubCell"/>
</dbReference>
<dbReference type="NCBIfam" id="TIGR01194">
    <property type="entry name" value="cyc_pep_trnsptr"/>
    <property type="match status" value="1"/>
</dbReference>
<evidence type="ECO:0000313" key="10">
    <source>
        <dbReference type="EMBL" id="OOM76972.1"/>
    </source>
</evidence>
<dbReference type="AlphaFoldDB" id="A0A1S8TH97"/>
<dbReference type="GO" id="GO:1904680">
    <property type="term" value="F:peptide transmembrane transporter activity"/>
    <property type="evidence" value="ECO:0007669"/>
    <property type="project" value="InterPro"/>
</dbReference>
<dbReference type="PROSITE" id="PS50893">
    <property type="entry name" value="ABC_TRANSPORTER_2"/>
    <property type="match status" value="1"/>
</dbReference>
<dbReference type="InterPro" id="IPR003593">
    <property type="entry name" value="AAA+_ATPase"/>
</dbReference>
<evidence type="ECO:0000256" key="7">
    <source>
        <dbReference type="SAM" id="Phobius"/>
    </source>
</evidence>
<feature type="transmembrane region" description="Helical" evidence="7">
    <location>
        <begin position="539"/>
        <end position="556"/>
    </location>
</feature>
<feature type="domain" description="ABC transporter" evidence="8">
    <location>
        <begin position="820"/>
        <end position="1028"/>
    </location>
</feature>
<name>A0A1S8TH97_9CLOT</name>
<dbReference type="EMBL" id="LZZM01000159">
    <property type="protein sequence ID" value="OOM76972.1"/>
    <property type="molecule type" value="Genomic_DNA"/>
</dbReference>
<feature type="transmembrane region" description="Helical" evidence="7">
    <location>
        <begin position="438"/>
        <end position="458"/>
    </location>
</feature>
<dbReference type="PROSITE" id="PS50929">
    <property type="entry name" value="ABC_TM1F"/>
    <property type="match status" value="1"/>
</dbReference>
<dbReference type="Gene3D" id="1.20.1560.10">
    <property type="entry name" value="ABC transporter type 1, transmembrane domain"/>
    <property type="match status" value="1"/>
</dbReference>
<reference evidence="10 11" key="1">
    <citation type="submission" date="2016-05" db="EMBL/GenBank/DDBJ databases">
        <title>Microbial solvent formation.</title>
        <authorList>
            <person name="Poehlein A."/>
            <person name="Montoya Solano J.D."/>
            <person name="Flitsch S."/>
            <person name="Krabben P."/>
            <person name="Duerre P."/>
            <person name="Daniel R."/>
        </authorList>
    </citation>
    <scope>NUCLEOTIDE SEQUENCE [LARGE SCALE GENOMIC DNA]</scope>
    <source>
        <strain evidence="10 11">DSM 2619</strain>
    </source>
</reference>
<evidence type="ECO:0000259" key="8">
    <source>
        <dbReference type="PROSITE" id="PS50893"/>
    </source>
</evidence>
<proteinExistence type="predicted"/>
<feature type="transmembrane region" description="Helical" evidence="7">
    <location>
        <begin position="478"/>
        <end position="496"/>
    </location>
</feature>
<accession>A0A1S8TH97</accession>
<evidence type="ECO:0000256" key="6">
    <source>
        <dbReference type="ARBA" id="ARBA00023136"/>
    </source>
</evidence>
<feature type="transmembrane region" description="Helical" evidence="7">
    <location>
        <begin position="394"/>
        <end position="417"/>
    </location>
</feature>
<evidence type="ECO:0000256" key="1">
    <source>
        <dbReference type="ARBA" id="ARBA00004651"/>
    </source>
</evidence>
<dbReference type="InterPro" id="IPR005898">
    <property type="entry name" value="Cyc_pep_transpt_SyrD/YojI"/>
</dbReference>
<dbReference type="GO" id="GO:0015833">
    <property type="term" value="P:peptide transport"/>
    <property type="evidence" value="ECO:0007669"/>
    <property type="project" value="InterPro"/>
</dbReference>
<feature type="transmembrane region" description="Helical" evidence="7">
    <location>
        <begin position="508"/>
        <end position="533"/>
    </location>
</feature>
<dbReference type="InterPro" id="IPR027417">
    <property type="entry name" value="P-loop_NTPase"/>
</dbReference>
<dbReference type="PANTHER" id="PTHR46825">
    <property type="entry name" value="D-ALANYL-D-ALANINE-CARBOXYPEPTIDASE/ENDOPEPTIDASE AMPH"/>
    <property type="match status" value="1"/>
</dbReference>
<dbReference type="InterPro" id="IPR003439">
    <property type="entry name" value="ABC_transporter-like_ATP-bd"/>
</dbReference>
<evidence type="ECO:0000256" key="5">
    <source>
        <dbReference type="ARBA" id="ARBA00022989"/>
    </source>
</evidence>
<dbReference type="PANTHER" id="PTHR46825:SF11">
    <property type="entry name" value="PENICILLIN-BINDING PROTEIN 4"/>
    <property type="match status" value="1"/>
</dbReference>
<dbReference type="Pfam" id="PF00144">
    <property type="entry name" value="Beta-lactamase"/>
    <property type="match status" value="1"/>
</dbReference>
<keyword evidence="11" id="KW-1185">Reference proteome</keyword>
<dbReference type="SUPFAM" id="SSF90123">
    <property type="entry name" value="ABC transporter transmembrane region"/>
    <property type="match status" value="1"/>
</dbReference>
<feature type="domain" description="ABC transmembrane type-1" evidence="9">
    <location>
        <begin position="509"/>
        <end position="784"/>
    </location>
</feature>
<evidence type="ECO:0000259" key="9">
    <source>
        <dbReference type="PROSITE" id="PS50929"/>
    </source>
</evidence>
<dbReference type="SMART" id="SM00382">
    <property type="entry name" value="AAA"/>
    <property type="match status" value="1"/>
</dbReference>
<evidence type="ECO:0000313" key="11">
    <source>
        <dbReference type="Proteomes" id="UP000190890"/>
    </source>
</evidence>
<dbReference type="SUPFAM" id="SSF52540">
    <property type="entry name" value="P-loop containing nucleoside triphosphate hydrolases"/>
    <property type="match status" value="1"/>
</dbReference>
<protein>
    <submittedName>
        <fullName evidence="10">ABC transporter ATP-binding protein YojI</fullName>
    </submittedName>
</protein>
<dbReference type="OrthoDB" id="9797709at2"/>
<feature type="transmembrane region" description="Helical" evidence="7">
    <location>
        <begin position="641"/>
        <end position="660"/>
    </location>
</feature>
<comment type="subcellular location">
    <subcellularLocation>
        <location evidence="1">Cell membrane</location>
        <topology evidence="1">Multi-pass membrane protein</topology>
    </subcellularLocation>
</comment>
<dbReference type="InterPro" id="IPR050491">
    <property type="entry name" value="AmpC-like"/>
</dbReference>
<dbReference type="GO" id="GO:0005524">
    <property type="term" value="F:ATP binding"/>
    <property type="evidence" value="ECO:0007669"/>
    <property type="project" value="UniProtKB-KW"/>
</dbReference>
<dbReference type="InterPro" id="IPR036640">
    <property type="entry name" value="ABC1_TM_sf"/>
</dbReference>
<keyword evidence="5 7" id="KW-1133">Transmembrane helix</keyword>
<dbReference type="GO" id="GO:0016887">
    <property type="term" value="F:ATP hydrolysis activity"/>
    <property type="evidence" value="ECO:0007669"/>
    <property type="project" value="InterPro"/>
</dbReference>
<dbReference type="InterPro" id="IPR011527">
    <property type="entry name" value="ABC1_TM_dom"/>
</dbReference>
<keyword evidence="4 10" id="KW-0067">ATP-binding</keyword>
<feature type="transmembrane region" description="Helical" evidence="7">
    <location>
        <begin position="758"/>
        <end position="776"/>
    </location>
</feature>
<dbReference type="SUPFAM" id="SSF56601">
    <property type="entry name" value="beta-lactamase/transpeptidase-like"/>
    <property type="match status" value="1"/>
</dbReference>
<dbReference type="RefSeq" id="WP_077847624.1">
    <property type="nucleotide sequence ID" value="NZ_LZZM01000159.1"/>
</dbReference>
<dbReference type="Gene3D" id="3.40.50.300">
    <property type="entry name" value="P-loop containing nucleotide triphosphate hydrolases"/>
    <property type="match status" value="1"/>
</dbReference>
<evidence type="ECO:0000256" key="2">
    <source>
        <dbReference type="ARBA" id="ARBA00022692"/>
    </source>
</evidence>
<keyword evidence="2 7" id="KW-0812">Transmembrane</keyword>
<dbReference type="GO" id="GO:0140359">
    <property type="term" value="F:ABC-type transporter activity"/>
    <property type="evidence" value="ECO:0007669"/>
    <property type="project" value="InterPro"/>
</dbReference>